<evidence type="ECO:0000256" key="3">
    <source>
        <dbReference type="ARBA" id="ARBA00012584"/>
    </source>
</evidence>
<keyword evidence="5" id="KW-0808">Transferase</keyword>
<dbReference type="RefSeq" id="WP_013387937.1">
    <property type="nucleotide sequence ID" value="NC_014632.1"/>
</dbReference>
<accession>E3H839</accession>
<feature type="domain" description="YrdC-like" evidence="12">
    <location>
        <begin position="10"/>
        <end position="197"/>
    </location>
</feature>
<evidence type="ECO:0000256" key="7">
    <source>
        <dbReference type="ARBA" id="ARBA00022695"/>
    </source>
</evidence>
<dbReference type="Proteomes" id="UP000006875">
    <property type="component" value="Chromosome"/>
</dbReference>
<keyword evidence="6" id="KW-0819">tRNA processing</keyword>
<organism evidence="13 14">
    <name type="scientific">Ilyobacter polytropus (strain ATCC 51220 / DSM 2926 / LMG 16218 / CuHBu1)</name>
    <dbReference type="NCBI Taxonomy" id="572544"/>
    <lineage>
        <taxon>Bacteria</taxon>
        <taxon>Fusobacteriati</taxon>
        <taxon>Fusobacteriota</taxon>
        <taxon>Fusobacteriia</taxon>
        <taxon>Fusobacteriales</taxon>
        <taxon>Fusobacteriaceae</taxon>
        <taxon>Ilyobacter</taxon>
    </lineage>
</organism>
<keyword evidence="14" id="KW-1185">Reference proteome</keyword>
<dbReference type="GO" id="GO:0005737">
    <property type="term" value="C:cytoplasm"/>
    <property type="evidence" value="ECO:0007669"/>
    <property type="project" value="UniProtKB-SubCell"/>
</dbReference>
<dbReference type="GO" id="GO:0000049">
    <property type="term" value="F:tRNA binding"/>
    <property type="evidence" value="ECO:0007669"/>
    <property type="project" value="TreeGrafter"/>
</dbReference>
<evidence type="ECO:0000256" key="9">
    <source>
        <dbReference type="ARBA" id="ARBA00022840"/>
    </source>
</evidence>
<evidence type="ECO:0000256" key="10">
    <source>
        <dbReference type="ARBA" id="ARBA00029774"/>
    </source>
</evidence>
<dbReference type="GO" id="GO:0003725">
    <property type="term" value="F:double-stranded RNA binding"/>
    <property type="evidence" value="ECO:0007669"/>
    <property type="project" value="InterPro"/>
</dbReference>
<dbReference type="OrthoDB" id="9814580at2"/>
<dbReference type="PANTHER" id="PTHR17490">
    <property type="entry name" value="SUA5"/>
    <property type="match status" value="1"/>
</dbReference>
<proteinExistence type="inferred from homology"/>
<dbReference type="SUPFAM" id="SSF55821">
    <property type="entry name" value="YrdC/RibB"/>
    <property type="match status" value="1"/>
</dbReference>
<dbReference type="EMBL" id="CP002281">
    <property type="protein sequence ID" value="ADO83270.1"/>
    <property type="molecule type" value="Genomic_DNA"/>
</dbReference>
<dbReference type="GO" id="GO:0061710">
    <property type="term" value="F:L-threonylcarbamoyladenylate synthase"/>
    <property type="evidence" value="ECO:0007669"/>
    <property type="project" value="UniProtKB-EC"/>
</dbReference>
<comment type="catalytic activity">
    <reaction evidence="11">
        <text>L-threonine + hydrogencarbonate + ATP = L-threonylcarbamoyladenylate + diphosphate + H2O</text>
        <dbReference type="Rhea" id="RHEA:36407"/>
        <dbReference type="ChEBI" id="CHEBI:15377"/>
        <dbReference type="ChEBI" id="CHEBI:17544"/>
        <dbReference type="ChEBI" id="CHEBI:30616"/>
        <dbReference type="ChEBI" id="CHEBI:33019"/>
        <dbReference type="ChEBI" id="CHEBI:57926"/>
        <dbReference type="ChEBI" id="CHEBI:73682"/>
        <dbReference type="EC" id="2.7.7.87"/>
    </reaction>
</comment>
<protein>
    <recommendedName>
        <fullName evidence="10">L-threonylcarbamoyladenylate synthase</fullName>
        <ecNumber evidence="3">2.7.7.87</ecNumber>
    </recommendedName>
    <alternativeName>
        <fullName evidence="10">L-threonylcarbamoyladenylate synthase</fullName>
    </alternativeName>
</protein>
<dbReference type="InterPro" id="IPR050156">
    <property type="entry name" value="TC-AMP_synthase_SUA5"/>
</dbReference>
<evidence type="ECO:0000313" key="13">
    <source>
        <dbReference type="EMBL" id="ADO83270.1"/>
    </source>
</evidence>
<evidence type="ECO:0000256" key="8">
    <source>
        <dbReference type="ARBA" id="ARBA00022741"/>
    </source>
</evidence>
<dbReference type="PROSITE" id="PS51163">
    <property type="entry name" value="YRDC"/>
    <property type="match status" value="1"/>
</dbReference>
<evidence type="ECO:0000259" key="12">
    <source>
        <dbReference type="PROSITE" id="PS51163"/>
    </source>
</evidence>
<dbReference type="PANTHER" id="PTHR17490:SF16">
    <property type="entry name" value="THREONYLCARBAMOYL-AMP SYNTHASE"/>
    <property type="match status" value="1"/>
</dbReference>
<keyword evidence="7" id="KW-0548">Nucleotidyltransferase</keyword>
<dbReference type="Pfam" id="PF01300">
    <property type="entry name" value="Sua5_yciO_yrdC"/>
    <property type="match status" value="1"/>
</dbReference>
<dbReference type="NCBIfam" id="TIGR00057">
    <property type="entry name" value="L-threonylcarbamoyladenylate synthase"/>
    <property type="match status" value="1"/>
</dbReference>
<keyword evidence="8" id="KW-0547">Nucleotide-binding</keyword>
<dbReference type="eggNOG" id="COG0009">
    <property type="taxonomic scope" value="Bacteria"/>
</dbReference>
<reference evidence="13 14" key="1">
    <citation type="journal article" date="2010" name="Stand. Genomic Sci.">
        <title>Complete genome sequence of Ilyobacter polytropus type strain (CuHbu1).</title>
        <authorList>
            <person name="Sikorski J."/>
            <person name="Chertkov O."/>
            <person name="Lapidus A."/>
            <person name="Nolan M."/>
            <person name="Lucas S."/>
            <person name="Del Rio T.G."/>
            <person name="Tice H."/>
            <person name="Cheng J.F."/>
            <person name="Tapia R."/>
            <person name="Han C."/>
            <person name="Goodwin L."/>
            <person name="Pitluck S."/>
            <person name="Liolios K."/>
            <person name="Ivanova N."/>
            <person name="Mavromatis K."/>
            <person name="Mikhailova N."/>
            <person name="Pati A."/>
            <person name="Chen A."/>
            <person name="Palaniappan K."/>
            <person name="Land M."/>
            <person name="Hauser L."/>
            <person name="Chang Y.J."/>
            <person name="Jeffries C.D."/>
            <person name="Brambilla E."/>
            <person name="Yasawong M."/>
            <person name="Rohde M."/>
            <person name="Pukall R."/>
            <person name="Spring S."/>
            <person name="Goker M."/>
            <person name="Woyke T."/>
            <person name="Bristow J."/>
            <person name="Eisen J.A."/>
            <person name="Markowitz V."/>
            <person name="Hugenholtz P."/>
            <person name="Kyrpides N.C."/>
            <person name="Klenk H.P."/>
        </authorList>
    </citation>
    <scope>NUCLEOTIDE SEQUENCE [LARGE SCALE GENOMIC DNA]</scope>
    <source>
        <strain evidence="14">ATCC 51220 / DSM 2926 / LMG 16218 / CuHBu1</strain>
    </source>
</reference>
<dbReference type="GO" id="GO:0008033">
    <property type="term" value="P:tRNA processing"/>
    <property type="evidence" value="ECO:0007669"/>
    <property type="project" value="UniProtKB-KW"/>
</dbReference>
<dbReference type="EC" id="2.7.7.87" evidence="3"/>
<dbReference type="InterPro" id="IPR017945">
    <property type="entry name" value="DHBP_synth_RibB-like_a/b_dom"/>
</dbReference>
<keyword evidence="9" id="KW-0067">ATP-binding</keyword>
<dbReference type="HOGENOM" id="CLU_031397_3_2_0"/>
<dbReference type="KEGG" id="ipo:Ilyop_1490"/>
<evidence type="ECO:0000256" key="11">
    <source>
        <dbReference type="ARBA" id="ARBA00048366"/>
    </source>
</evidence>
<evidence type="ECO:0000256" key="6">
    <source>
        <dbReference type="ARBA" id="ARBA00022694"/>
    </source>
</evidence>
<sequence length="209" mass="23088">MKQIVFDLKNMDLPTVAKKVKSGELIIYPTDTVYGVGGIIEKEEALKKIYVAKERTFSSPLIALVSDENIVEKIAYIDKNKEKIEKLMKSFWPGALTIILRKKKNVPSVMVSGGESIGVRMPNHPLALDIIRACGGILATTSANISGEPSPKRFSDVSEEFKKRVDILVDGGACNLGIESTIIDMREKPFILRHGGISKEEIEKIIGKF</sequence>
<evidence type="ECO:0000256" key="2">
    <source>
        <dbReference type="ARBA" id="ARBA00007663"/>
    </source>
</evidence>
<name>E3H839_ILYPC</name>
<dbReference type="GO" id="GO:0006450">
    <property type="term" value="P:regulation of translational fidelity"/>
    <property type="evidence" value="ECO:0007669"/>
    <property type="project" value="TreeGrafter"/>
</dbReference>
<evidence type="ECO:0000256" key="4">
    <source>
        <dbReference type="ARBA" id="ARBA00022490"/>
    </source>
</evidence>
<keyword evidence="4" id="KW-0963">Cytoplasm</keyword>
<dbReference type="STRING" id="572544.Ilyop_1490"/>
<dbReference type="AlphaFoldDB" id="E3H839"/>
<evidence type="ECO:0000256" key="5">
    <source>
        <dbReference type="ARBA" id="ARBA00022679"/>
    </source>
</evidence>
<dbReference type="GO" id="GO:0005524">
    <property type="term" value="F:ATP binding"/>
    <property type="evidence" value="ECO:0007669"/>
    <property type="project" value="UniProtKB-KW"/>
</dbReference>
<dbReference type="Gene3D" id="3.90.870.10">
    <property type="entry name" value="DHBP synthase"/>
    <property type="match status" value="1"/>
</dbReference>
<comment type="subcellular location">
    <subcellularLocation>
        <location evidence="1">Cytoplasm</location>
    </subcellularLocation>
</comment>
<evidence type="ECO:0000313" key="14">
    <source>
        <dbReference type="Proteomes" id="UP000006875"/>
    </source>
</evidence>
<gene>
    <name evidence="13" type="ordered locus">Ilyop_1490</name>
</gene>
<comment type="similarity">
    <text evidence="2">Belongs to the SUA5 family.</text>
</comment>
<evidence type="ECO:0000256" key="1">
    <source>
        <dbReference type="ARBA" id="ARBA00004496"/>
    </source>
</evidence>
<dbReference type="InterPro" id="IPR006070">
    <property type="entry name" value="Sua5-like_dom"/>
</dbReference>